<dbReference type="EMBL" id="UINC01002607">
    <property type="protein sequence ID" value="SUZ98465.1"/>
    <property type="molecule type" value="Genomic_DNA"/>
</dbReference>
<accession>A0A381S2Y1</accession>
<name>A0A381S2Y1_9ZZZZ</name>
<gene>
    <name evidence="1" type="ORF">METZ01_LOCUS51319</name>
</gene>
<reference evidence="1" key="1">
    <citation type="submission" date="2018-05" db="EMBL/GenBank/DDBJ databases">
        <authorList>
            <person name="Lanie J.A."/>
            <person name="Ng W.-L."/>
            <person name="Kazmierczak K.M."/>
            <person name="Andrzejewski T.M."/>
            <person name="Davidsen T.M."/>
            <person name="Wayne K.J."/>
            <person name="Tettelin H."/>
            <person name="Glass J.I."/>
            <person name="Rusch D."/>
            <person name="Podicherti R."/>
            <person name="Tsui H.-C.T."/>
            <person name="Winkler M.E."/>
        </authorList>
    </citation>
    <scope>NUCLEOTIDE SEQUENCE</scope>
</reference>
<evidence type="ECO:0000313" key="1">
    <source>
        <dbReference type="EMBL" id="SUZ98465.1"/>
    </source>
</evidence>
<protein>
    <submittedName>
        <fullName evidence="1">Uncharacterized protein</fullName>
    </submittedName>
</protein>
<sequence length="140" mass="16904">MVNFIIISKSQDIISEELDQEVTLKNIHDLLQNNRKQKDLKKVYTWDFDEEKIEMYGYINGKEKEINKLELPEPIENDFYYNELIFFLLNEDNEYIDLEEEEFEDFYDIIFGGFDDINSEDSDENFADDEFEEDGFIVFD</sequence>
<proteinExistence type="predicted"/>
<dbReference type="AlphaFoldDB" id="A0A381S2Y1"/>
<organism evidence="1">
    <name type="scientific">marine metagenome</name>
    <dbReference type="NCBI Taxonomy" id="408172"/>
    <lineage>
        <taxon>unclassified sequences</taxon>
        <taxon>metagenomes</taxon>
        <taxon>ecological metagenomes</taxon>
    </lineage>
</organism>